<feature type="domain" description="EamA" evidence="7">
    <location>
        <begin position="8"/>
        <end position="142"/>
    </location>
</feature>
<protein>
    <submittedName>
        <fullName evidence="8">DMT family transporter</fullName>
    </submittedName>
</protein>
<keyword evidence="4 6" id="KW-1133">Transmembrane helix</keyword>
<evidence type="ECO:0000256" key="1">
    <source>
        <dbReference type="ARBA" id="ARBA00004141"/>
    </source>
</evidence>
<proteinExistence type="inferred from homology"/>
<evidence type="ECO:0000256" key="5">
    <source>
        <dbReference type="ARBA" id="ARBA00023136"/>
    </source>
</evidence>
<feature type="transmembrane region" description="Helical" evidence="6">
    <location>
        <begin position="269"/>
        <end position="286"/>
    </location>
</feature>
<dbReference type="InterPro" id="IPR000620">
    <property type="entry name" value="EamA_dom"/>
</dbReference>
<dbReference type="SUPFAM" id="SSF103481">
    <property type="entry name" value="Multidrug resistance efflux transporter EmrE"/>
    <property type="match status" value="2"/>
</dbReference>
<evidence type="ECO:0000259" key="7">
    <source>
        <dbReference type="Pfam" id="PF00892"/>
    </source>
</evidence>
<dbReference type="PANTHER" id="PTHR32322">
    <property type="entry name" value="INNER MEMBRANE TRANSPORTER"/>
    <property type="match status" value="1"/>
</dbReference>
<keyword evidence="5 6" id="KW-0472">Membrane</keyword>
<gene>
    <name evidence="8" type="ORF">JF922_03655</name>
</gene>
<dbReference type="GO" id="GO:0016020">
    <property type="term" value="C:membrane"/>
    <property type="evidence" value="ECO:0007669"/>
    <property type="project" value="UniProtKB-SubCell"/>
</dbReference>
<evidence type="ECO:0000256" key="3">
    <source>
        <dbReference type="ARBA" id="ARBA00022692"/>
    </source>
</evidence>
<organism evidence="8 9">
    <name type="scientific">Candidatus Nephthysia bennettiae</name>
    <dbReference type="NCBI Taxonomy" id="3127016"/>
    <lineage>
        <taxon>Bacteria</taxon>
        <taxon>Bacillati</taxon>
        <taxon>Candidatus Dormiibacterota</taxon>
        <taxon>Candidatus Dormibacteria</taxon>
        <taxon>Candidatus Dormibacterales</taxon>
        <taxon>Candidatus Dormibacteraceae</taxon>
        <taxon>Candidatus Nephthysia</taxon>
    </lineage>
</organism>
<evidence type="ECO:0000256" key="6">
    <source>
        <dbReference type="SAM" id="Phobius"/>
    </source>
</evidence>
<comment type="caution">
    <text evidence="8">The sequence shown here is derived from an EMBL/GenBank/DDBJ whole genome shotgun (WGS) entry which is preliminary data.</text>
</comment>
<keyword evidence="3 6" id="KW-0812">Transmembrane</keyword>
<feature type="transmembrane region" description="Helical" evidence="6">
    <location>
        <begin position="98"/>
        <end position="119"/>
    </location>
</feature>
<feature type="transmembrane region" description="Helical" evidence="6">
    <location>
        <begin position="128"/>
        <end position="145"/>
    </location>
</feature>
<evidence type="ECO:0000256" key="4">
    <source>
        <dbReference type="ARBA" id="ARBA00022989"/>
    </source>
</evidence>
<dbReference type="RefSeq" id="WP_338199184.1">
    <property type="nucleotide sequence ID" value="NZ_JAEKNR010000040.1"/>
</dbReference>
<sequence length="295" mass="30108">MRLRGGQGTLMVLASAASFGTLPVLVKFAYSTGLTPLQALTYRFLLAALGLHSLALLRGEHAGQLGLRRAAQFLLLGGIGYAAQSGTFFGALCCLPASLVELVAYAYPSLVAVGAWLLFRRPVGGRRGLALAISFGGVALLVGGVRLQAGLPLLLAIASPILYAAYILVGERLMHGASALTASATVHTGAGLSLLAVLLLAGQPPLPRNPDSWPVLVLLALVPSMIAISLLLAGLPRIGAPQAALVSTIEPVVTLALAATLLGDRLSPGQLLGAAAVVLAVVIVHLPPEAREAPD</sequence>
<feature type="transmembrane region" description="Helical" evidence="6">
    <location>
        <begin position="71"/>
        <end position="92"/>
    </location>
</feature>
<feature type="transmembrane region" description="Helical" evidence="6">
    <location>
        <begin position="181"/>
        <end position="201"/>
    </location>
</feature>
<dbReference type="EMBL" id="JAEKNR010000040">
    <property type="protein sequence ID" value="MBJ7597167.1"/>
    <property type="molecule type" value="Genomic_DNA"/>
</dbReference>
<feature type="transmembrane region" description="Helical" evidence="6">
    <location>
        <begin position="12"/>
        <end position="30"/>
    </location>
</feature>
<feature type="transmembrane region" description="Helical" evidence="6">
    <location>
        <begin position="42"/>
        <end position="59"/>
    </location>
</feature>
<dbReference type="InterPro" id="IPR037185">
    <property type="entry name" value="EmrE-like"/>
</dbReference>
<dbReference type="AlphaFoldDB" id="A0A934K4G3"/>
<feature type="transmembrane region" description="Helical" evidence="6">
    <location>
        <begin position="244"/>
        <end position="263"/>
    </location>
</feature>
<feature type="transmembrane region" description="Helical" evidence="6">
    <location>
        <begin position="151"/>
        <end position="169"/>
    </location>
</feature>
<evidence type="ECO:0000313" key="8">
    <source>
        <dbReference type="EMBL" id="MBJ7597167.1"/>
    </source>
</evidence>
<feature type="domain" description="EamA" evidence="7">
    <location>
        <begin position="153"/>
        <end position="284"/>
    </location>
</feature>
<comment type="subcellular location">
    <subcellularLocation>
        <location evidence="1">Membrane</location>
        <topology evidence="1">Multi-pass membrane protein</topology>
    </subcellularLocation>
</comment>
<evidence type="ECO:0000256" key="2">
    <source>
        <dbReference type="ARBA" id="ARBA00007362"/>
    </source>
</evidence>
<accession>A0A934K4G3</accession>
<dbReference type="Pfam" id="PF00892">
    <property type="entry name" value="EamA"/>
    <property type="match status" value="2"/>
</dbReference>
<comment type="similarity">
    <text evidence="2">Belongs to the EamA transporter family.</text>
</comment>
<name>A0A934K4G3_9BACT</name>
<dbReference type="PANTHER" id="PTHR32322:SF2">
    <property type="entry name" value="EAMA DOMAIN-CONTAINING PROTEIN"/>
    <property type="match status" value="1"/>
</dbReference>
<evidence type="ECO:0000313" key="9">
    <source>
        <dbReference type="Proteomes" id="UP000612893"/>
    </source>
</evidence>
<feature type="transmembrane region" description="Helical" evidence="6">
    <location>
        <begin position="213"/>
        <end position="232"/>
    </location>
</feature>
<dbReference type="InterPro" id="IPR050638">
    <property type="entry name" value="AA-Vitamin_Transporters"/>
</dbReference>
<dbReference type="Proteomes" id="UP000612893">
    <property type="component" value="Unassembled WGS sequence"/>
</dbReference>
<keyword evidence="9" id="KW-1185">Reference proteome</keyword>
<reference evidence="8" key="1">
    <citation type="submission" date="2020-10" db="EMBL/GenBank/DDBJ databases">
        <title>Ca. Dormibacterota MAGs.</title>
        <authorList>
            <person name="Montgomery K."/>
        </authorList>
    </citation>
    <scope>NUCLEOTIDE SEQUENCE [LARGE SCALE GENOMIC DNA]</scope>
    <source>
        <strain evidence="8">SC8812_S17_10</strain>
    </source>
</reference>